<dbReference type="FunFam" id="3.40.640.10:FF:000025">
    <property type="entry name" value="Histidine decarboxylase"/>
    <property type="match status" value="1"/>
</dbReference>
<dbReference type="InterPro" id="IPR021115">
    <property type="entry name" value="Pyridoxal-P_BS"/>
</dbReference>
<dbReference type="PROSITE" id="PS00392">
    <property type="entry name" value="DDC_GAD_HDC_YDC"/>
    <property type="match status" value="1"/>
</dbReference>
<dbReference type="Gene3D" id="1.20.1340.10">
    <property type="entry name" value="dopa decarboxylase, N-terminal domain"/>
    <property type="match status" value="1"/>
</dbReference>
<accession>A0A2R6QCA6</accession>
<sequence length="483" mass="53368">MDTQNFVHESSKVLAFIANYYKNIEKYPVRSQVEPGYLQKIVPDNAPDFPDPLEAILDDVRSKILPGLTHWQSPNFFAYFQANASTAGFLGEMLCAGLNVVGFNWISSPAATELEIIVMDWMGKLVNLPEKFLFSGNGGGVLHGSTCEAMVCTLVAARDRFLKEHGADMITKLVVYGSDQTHFSLQKAGNIVGIPPANFRAVATSSLTCFALEPNDVRVAMEEDLASGLVPLYLCATIGTTGLGAVDPLEGLGQVARDYGVWLHVDAAYAGSACVCPEFQHYLNGVELADSISMNLHKWLLTNMECCCLWVKHPGALVDSLSTSPELLRNVASESKVVVDYKDWQIALSRRFRAIKVWVMIRMYGVNNLMDHIRSDVQLAKQFEALVKEDKRFELVVPRKFALVCFRLRPKNNKEDGSKLNRELLESVNSSGQAYMTHAMAGGTFVIRCAIGGTLTEERHIHGVWKLIQGKAELLQNSCNIIG</sequence>
<dbReference type="Pfam" id="PF00282">
    <property type="entry name" value="Pyridoxal_deC"/>
    <property type="match status" value="1"/>
</dbReference>
<evidence type="ECO:0000256" key="4">
    <source>
        <dbReference type="ARBA" id="ARBA00022898"/>
    </source>
</evidence>
<keyword evidence="5 7" id="KW-0456">Lyase</keyword>
<dbReference type="PRINTS" id="PR00800">
    <property type="entry name" value="YHDCRBOXLASE"/>
</dbReference>
<dbReference type="GO" id="GO:0019752">
    <property type="term" value="P:carboxylic acid metabolic process"/>
    <property type="evidence" value="ECO:0007669"/>
    <property type="project" value="InterPro"/>
</dbReference>
<dbReference type="GO" id="GO:0005737">
    <property type="term" value="C:cytoplasm"/>
    <property type="evidence" value="ECO:0007669"/>
    <property type="project" value="TreeGrafter"/>
</dbReference>
<evidence type="ECO:0000313" key="9">
    <source>
        <dbReference type="EMBL" id="PSS05770.1"/>
    </source>
</evidence>
<keyword evidence="10" id="KW-1185">Reference proteome</keyword>
<keyword evidence="4 6" id="KW-0663">Pyridoxal phosphate</keyword>
<evidence type="ECO:0000256" key="2">
    <source>
        <dbReference type="ARBA" id="ARBA00009533"/>
    </source>
</evidence>
<dbReference type="Gramene" id="PSS05770">
    <property type="protein sequence ID" value="PSS05770"/>
    <property type="gene ID" value="CEY00_Acc19039"/>
</dbReference>
<evidence type="ECO:0000256" key="5">
    <source>
        <dbReference type="ARBA" id="ARBA00023239"/>
    </source>
</evidence>
<dbReference type="Gene3D" id="3.40.640.10">
    <property type="entry name" value="Type I PLP-dependent aspartate aminotransferase-like (Major domain)"/>
    <property type="match status" value="1"/>
</dbReference>
<dbReference type="InterPro" id="IPR015422">
    <property type="entry name" value="PyrdxlP-dep_Trfase_small"/>
</dbReference>
<dbReference type="EMBL" id="NKQK01000017">
    <property type="protein sequence ID" value="PSS05770.1"/>
    <property type="molecule type" value="Genomic_DNA"/>
</dbReference>
<comment type="cofactor">
    <cofactor evidence="1 6 7">
        <name>pyridoxal 5'-phosphate</name>
        <dbReference type="ChEBI" id="CHEBI:597326"/>
    </cofactor>
</comment>
<evidence type="ECO:0000256" key="3">
    <source>
        <dbReference type="ARBA" id="ARBA00022793"/>
    </source>
</evidence>
<dbReference type="PANTHER" id="PTHR11999:SF169">
    <property type="entry name" value="TYROSINE DECARBOXYLASE 1-LIKE"/>
    <property type="match status" value="1"/>
</dbReference>
<evidence type="ECO:0000313" key="10">
    <source>
        <dbReference type="Proteomes" id="UP000241394"/>
    </source>
</evidence>
<dbReference type="InterPro" id="IPR015424">
    <property type="entry name" value="PyrdxlP-dep_Trfase"/>
</dbReference>
<dbReference type="GO" id="GO:0006520">
    <property type="term" value="P:amino acid metabolic process"/>
    <property type="evidence" value="ECO:0007669"/>
    <property type="project" value="InterPro"/>
</dbReference>
<dbReference type="AlphaFoldDB" id="A0A2R6QCA6"/>
<dbReference type="GO" id="GO:0030170">
    <property type="term" value="F:pyridoxal phosphate binding"/>
    <property type="evidence" value="ECO:0007669"/>
    <property type="project" value="InterPro"/>
</dbReference>
<dbReference type="STRING" id="1590841.A0A2R6QCA6"/>
<dbReference type="InterPro" id="IPR015421">
    <property type="entry name" value="PyrdxlP-dep_Trfase_major"/>
</dbReference>
<dbReference type="CDD" id="cd06450">
    <property type="entry name" value="DOPA_deC_like"/>
    <property type="match status" value="1"/>
</dbReference>
<protein>
    <submittedName>
        <fullName evidence="8">Tyrosine decarboxylase</fullName>
    </submittedName>
</protein>
<evidence type="ECO:0000256" key="1">
    <source>
        <dbReference type="ARBA" id="ARBA00001933"/>
    </source>
</evidence>
<organism evidence="8 10">
    <name type="scientific">Actinidia chinensis var. chinensis</name>
    <name type="common">Chinese soft-hair kiwi</name>
    <dbReference type="NCBI Taxonomy" id="1590841"/>
    <lineage>
        <taxon>Eukaryota</taxon>
        <taxon>Viridiplantae</taxon>
        <taxon>Streptophyta</taxon>
        <taxon>Embryophyta</taxon>
        <taxon>Tracheophyta</taxon>
        <taxon>Spermatophyta</taxon>
        <taxon>Magnoliopsida</taxon>
        <taxon>eudicotyledons</taxon>
        <taxon>Gunneridae</taxon>
        <taxon>Pentapetalae</taxon>
        <taxon>asterids</taxon>
        <taxon>Ericales</taxon>
        <taxon>Actinidiaceae</taxon>
        <taxon>Actinidia</taxon>
    </lineage>
</organism>
<dbReference type="InterPro" id="IPR002129">
    <property type="entry name" value="PyrdxlP-dep_de-COase"/>
</dbReference>
<dbReference type="InParanoid" id="A0A2R6QCA6"/>
<dbReference type="Gene3D" id="3.90.1150.10">
    <property type="entry name" value="Aspartate Aminotransferase, domain 1"/>
    <property type="match status" value="1"/>
</dbReference>
<name>A0A2R6QCA6_ACTCC</name>
<dbReference type="EMBL" id="NKQK01000017">
    <property type="protein sequence ID" value="PSS05769.1"/>
    <property type="molecule type" value="Genomic_DNA"/>
</dbReference>
<proteinExistence type="inferred from homology"/>
<evidence type="ECO:0000256" key="7">
    <source>
        <dbReference type="RuleBase" id="RU000382"/>
    </source>
</evidence>
<dbReference type="GO" id="GO:0036469">
    <property type="term" value="F:L-tryptophan decarboxylase activity"/>
    <property type="evidence" value="ECO:0007669"/>
    <property type="project" value="UniProtKB-ARBA"/>
</dbReference>
<reference evidence="10" key="2">
    <citation type="journal article" date="2018" name="BMC Genomics">
        <title>A manually annotated Actinidia chinensis var. chinensis (kiwifruit) genome highlights the challenges associated with draft genomes and gene prediction in plants.</title>
        <authorList>
            <person name="Pilkington S.M."/>
            <person name="Crowhurst R."/>
            <person name="Hilario E."/>
            <person name="Nardozza S."/>
            <person name="Fraser L."/>
            <person name="Peng Y."/>
            <person name="Gunaseelan K."/>
            <person name="Simpson R."/>
            <person name="Tahir J."/>
            <person name="Deroles S.C."/>
            <person name="Templeton K."/>
            <person name="Luo Z."/>
            <person name="Davy M."/>
            <person name="Cheng C."/>
            <person name="McNeilage M."/>
            <person name="Scaglione D."/>
            <person name="Liu Y."/>
            <person name="Zhang Q."/>
            <person name="Datson P."/>
            <person name="De Silva N."/>
            <person name="Gardiner S.E."/>
            <person name="Bassett H."/>
            <person name="Chagne D."/>
            <person name="McCallum J."/>
            <person name="Dzierzon H."/>
            <person name="Deng C."/>
            <person name="Wang Y.Y."/>
            <person name="Barron L."/>
            <person name="Manako K."/>
            <person name="Bowen J."/>
            <person name="Foster T.M."/>
            <person name="Erridge Z.A."/>
            <person name="Tiffin H."/>
            <person name="Waite C.N."/>
            <person name="Davies K.M."/>
            <person name="Grierson E.P."/>
            <person name="Laing W.A."/>
            <person name="Kirk R."/>
            <person name="Chen X."/>
            <person name="Wood M."/>
            <person name="Montefiori M."/>
            <person name="Brummell D.A."/>
            <person name="Schwinn K.E."/>
            <person name="Catanach A."/>
            <person name="Fullerton C."/>
            <person name="Li D."/>
            <person name="Meiyalaghan S."/>
            <person name="Nieuwenhuizen N."/>
            <person name="Read N."/>
            <person name="Prakash R."/>
            <person name="Hunter D."/>
            <person name="Zhang H."/>
            <person name="McKenzie M."/>
            <person name="Knabel M."/>
            <person name="Harris A."/>
            <person name="Allan A.C."/>
            <person name="Gleave A."/>
            <person name="Chen A."/>
            <person name="Janssen B.J."/>
            <person name="Plunkett B."/>
            <person name="Ampomah-Dwamena C."/>
            <person name="Voogd C."/>
            <person name="Leif D."/>
            <person name="Lafferty D."/>
            <person name="Souleyre E.J.F."/>
            <person name="Varkonyi-Gasic E."/>
            <person name="Gambi F."/>
            <person name="Hanley J."/>
            <person name="Yao J.L."/>
            <person name="Cheung J."/>
            <person name="David K.M."/>
            <person name="Warren B."/>
            <person name="Marsh K."/>
            <person name="Snowden K.C."/>
            <person name="Lin-Wang K."/>
            <person name="Brian L."/>
            <person name="Martinez-Sanchez M."/>
            <person name="Wang M."/>
            <person name="Ileperuma N."/>
            <person name="Macnee N."/>
            <person name="Campin R."/>
            <person name="McAtee P."/>
            <person name="Drummond R.S.M."/>
            <person name="Espley R.V."/>
            <person name="Ireland H.S."/>
            <person name="Wu R."/>
            <person name="Atkinson R.G."/>
            <person name="Karunairetnam S."/>
            <person name="Bulley S."/>
            <person name="Chunkath S."/>
            <person name="Hanley Z."/>
            <person name="Storey R."/>
            <person name="Thrimawithana A.H."/>
            <person name="Thomson S."/>
            <person name="David C."/>
            <person name="Testolin R."/>
            <person name="Huang H."/>
            <person name="Hellens R.P."/>
            <person name="Schaffer R.J."/>
        </authorList>
    </citation>
    <scope>NUCLEOTIDE SEQUENCE [LARGE SCALE GENOMIC DNA]</scope>
    <source>
        <strain evidence="10">cv. Red5</strain>
    </source>
</reference>
<evidence type="ECO:0000256" key="6">
    <source>
        <dbReference type="PIRSR" id="PIRSR602129-50"/>
    </source>
</evidence>
<dbReference type="OrthoDB" id="639767at2759"/>
<keyword evidence="3" id="KW-0210">Decarboxylase</keyword>
<feature type="modified residue" description="N6-(pyridoxal phosphate)lysine" evidence="6">
    <location>
        <position position="298"/>
    </location>
</feature>
<comment type="caution">
    <text evidence="8">The sequence shown here is derived from an EMBL/GenBank/DDBJ whole genome shotgun (WGS) entry which is preliminary data.</text>
</comment>
<comment type="similarity">
    <text evidence="2 7">Belongs to the group II decarboxylase family.</text>
</comment>
<dbReference type="SUPFAM" id="SSF53383">
    <property type="entry name" value="PLP-dependent transferases"/>
    <property type="match status" value="1"/>
</dbReference>
<dbReference type="InterPro" id="IPR010977">
    <property type="entry name" value="Aromatic_deC"/>
</dbReference>
<dbReference type="Proteomes" id="UP000241394">
    <property type="component" value="Chromosome LG17"/>
</dbReference>
<gene>
    <name evidence="8" type="ORF">CEY00_Acc19038</name>
    <name evidence="9" type="ORF">CEY00_Acc19039</name>
</gene>
<dbReference type="Gramene" id="PSS05769">
    <property type="protein sequence ID" value="PSS05769"/>
    <property type="gene ID" value="CEY00_Acc19038"/>
</dbReference>
<dbReference type="OMA" id="MARWFER"/>
<reference evidence="8 10" key="1">
    <citation type="submission" date="2017-07" db="EMBL/GenBank/DDBJ databases">
        <title>An improved, manually edited Actinidia chinensis var. chinensis (kiwifruit) genome highlights the challenges associated with draft genomes and gene prediction in plants.</title>
        <authorList>
            <person name="Pilkington S."/>
            <person name="Crowhurst R."/>
            <person name="Hilario E."/>
            <person name="Nardozza S."/>
            <person name="Fraser L."/>
            <person name="Peng Y."/>
            <person name="Gunaseelan K."/>
            <person name="Simpson R."/>
            <person name="Tahir J."/>
            <person name="Deroles S."/>
            <person name="Templeton K."/>
            <person name="Luo Z."/>
            <person name="Davy M."/>
            <person name="Cheng C."/>
            <person name="Mcneilage M."/>
            <person name="Scaglione D."/>
            <person name="Liu Y."/>
            <person name="Zhang Q."/>
            <person name="Datson P."/>
            <person name="De Silva N."/>
            <person name="Gardiner S."/>
            <person name="Bassett H."/>
            <person name="Chagne D."/>
            <person name="Mccallum J."/>
            <person name="Dzierzon H."/>
            <person name="Deng C."/>
            <person name="Wang Y.-Y."/>
            <person name="Barron N."/>
            <person name="Manako K."/>
            <person name="Bowen J."/>
            <person name="Foster T."/>
            <person name="Erridge Z."/>
            <person name="Tiffin H."/>
            <person name="Waite C."/>
            <person name="Davies K."/>
            <person name="Grierson E."/>
            <person name="Laing W."/>
            <person name="Kirk R."/>
            <person name="Chen X."/>
            <person name="Wood M."/>
            <person name="Montefiori M."/>
            <person name="Brummell D."/>
            <person name="Schwinn K."/>
            <person name="Catanach A."/>
            <person name="Fullerton C."/>
            <person name="Li D."/>
            <person name="Meiyalaghan S."/>
            <person name="Nieuwenhuizen N."/>
            <person name="Read N."/>
            <person name="Prakash R."/>
            <person name="Hunter D."/>
            <person name="Zhang H."/>
            <person name="Mckenzie M."/>
            <person name="Knabel M."/>
            <person name="Harris A."/>
            <person name="Allan A."/>
            <person name="Chen A."/>
            <person name="Janssen B."/>
            <person name="Plunkett B."/>
            <person name="Dwamena C."/>
            <person name="Voogd C."/>
            <person name="Leif D."/>
            <person name="Lafferty D."/>
            <person name="Souleyre E."/>
            <person name="Varkonyi-Gasic E."/>
            <person name="Gambi F."/>
            <person name="Hanley J."/>
            <person name="Yao J.-L."/>
            <person name="Cheung J."/>
            <person name="David K."/>
            <person name="Warren B."/>
            <person name="Marsh K."/>
            <person name="Snowden K."/>
            <person name="Lin-Wang K."/>
            <person name="Brian L."/>
            <person name="Martinez-Sanchez M."/>
            <person name="Wang M."/>
            <person name="Ileperuma N."/>
            <person name="Macnee N."/>
            <person name="Campin R."/>
            <person name="Mcatee P."/>
            <person name="Drummond R."/>
            <person name="Espley R."/>
            <person name="Ireland H."/>
            <person name="Wu R."/>
            <person name="Atkinson R."/>
            <person name="Karunairetnam S."/>
            <person name="Bulley S."/>
            <person name="Chunkath S."/>
            <person name="Hanley Z."/>
            <person name="Storey R."/>
            <person name="Thrimawithana A."/>
            <person name="Thomson S."/>
            <person name="David C."/>
            <person name="Testolin R."/>
        </authorList>
    </citation>
    <scope>NUCLEOTIDE SEQUENCE [LARGE SCALE GENOMIC DNA]</scope>
    <source>
        <strain evidence="10">cv. Red5</strain>
        <tissue evidence="8">Young leaf</tissue>
    </source>
</reference>
<evidence type="ECO:0000313" key="8">
    <source>
        <dbReference type="EMBL" id="PSS05769.1"/>
    </source>
</evidence>
<dbReference type="PANTHER" id="PTHR11999">
    <property type="entry name" value="GROUP II PYRIDOXAL-5-PHOSPHATE DECARBOXYLASE"/>
    <property type="match status" value="1"/>
</dbReference>